<dbReference type="EMBL" id="CP043661">
    <property type="protein sequence ID" value="QNE18057.1"/>
    <property type="molecule type" value="Genomic_DNA"/>
</dbReference>
<dbReference type="AlphaFoldDB" id="A0A7G6WVP2"/>
<accession>A0A7G6WVP2</accession>
<keyword evidence="2" id="KW-1185">Reference proteome</keyword>
<evidence type="ECO:0000313" key="2">
    <source>
        <dbReference type="Proteomes" id="UP000515563"/>
    </source>
</evidence>
<evidence type="ECO:0000313" key="1">
    <source>
        <dbReference type="EMBL" id="QNE18057.1"/>
    </source>
</evidence>
<sequence length="160" mass="17241">MQEQGHRVGIRAEGPGRQVFQLQQGAFVCFLGAVVGGDPYADGRCDLAVEAQFRAEDIEGFGDRTGCRNPASFHEDVHGVILQGWRSAVALFSGVREQVVVGLLDRSVELVGVALLADRALAEEAGNCQSGREWAVARGELARRRWGLGRSGVPGALRRE</sequence>
<gene>
    <name evidence="1" type="ORF">F1D05_09350</name>
</gene>
<dbReference type="KEGG" id="kqi:F1D05_09350"/>
<dbReference type="Proteomes" id="UP000515563">
    <property type="component" value="Chromosome"/>
</dbReference>
<name>A0A7G6WVP2_9ACTN</name>
<dbReference type="RefSeq" id="WP_185446893.1">
    <property type="nucleotide sequence ID" value="NZ_CP043661.1"/>
</dbReference>
<proteinExistence type="predicted"/>
<reference evidence="2" key="1">
    <citation type="submission" date="2019-09" db="EMBL/GenBank/DDBJ databases">
        <title>Antimicrobial potential of Antarctic Bacteria.</title>
        <authorList>
            <person name="Benaud N."/>
            <person name="Edwards R.J."/>
            <person name="Ferrari B.C."/>
        </authorList>
    </citation>
    <scope>NUCLEOTIDE SEQUENCE [LARGE SCALE GENOMIC DNA]</scope>
    <source>
        <strain evidence="2">SPB151</strain>
    </source>
</reference>
<protein>
    <submittedName>
        <fullName evidence="1">Uncharacterized protein</fullName>
    </submittedName>
</protein>
<reference evidence="1 2" key="2">
    <citation type="journal article" date="2020" name="Microbiol. Resour. Announc.">
        <title>Antarctic desert soil bacteria exhibit high novel natural product potential, evaluated through long-read genome sequencing and comparative genomics.</title>
        <authorList>
            <person name="Benaud N."/>
            <person name="Edwards R.J."/>
            <person name="Amos T.G."/>
            <person name="D'Agostino P.M."/>
            <person name="Gutierrez-Chavez C."/>
            <person name="Montgomery K."/>
            <person name="Nicetic I."/>
            <person name="Ferrari B.C."/>
        </authorList>
    </citation>
    <scope>NUCLEOTIDE SEQUENCE [LARGE SCALE GENOMIC DNA]</scope>
    <source>
        <strain evidence="1 2">SPB151</strain>
    </source>
</reference>
<organism evidence="1 2">
    <name type="scientific">Kribbella qitaiheensis</name>
    <dbReference type="NCBI Taxonomy" id="1544730"/>
    <lineage>
        <taxon>Bacteria</taxon>
        <taxon>Bacillati</taxon>
        <taxon>Actinomycetota</taxon>
        <taxon>Actinomycetes</taxon>
        <taxon>Propionibacteriales</taxon>
        <taxon>Kribbellaceae</taxon>
        <taxon>Kribbella</taxon>
    </lineage>
</organism>